<gene>
    <name evidence="3" type="ORF">GTHE00462_LOCUS10080</name>
    <name evidence="4" type="ORF">GTHE00462_LOCUS10081</name>
</gene>
<evidence type="ECO:0000313" key="4">
    <source>
        <dbReference type="EMBL" id="CAE2285982.1"/>
    </source>
</evidence>
<evidence type="ECO:0000256" key="2">
    <source>
        <dbReference type="SAM" id="MobiDB-lite"/>
    </source>
</evidence>
<feature type="coiled-coil region" evidence="1">
    <location>
        <begin position="388"/>
        <end position="415"/>
    </location>
</feature>
<dbReference type="EMBL" id="HBKN01012932">
    <property type="protein sequence ID" value="CAE2285981.1"/>
    <property type="molecule type" value="Transcribed_RNA"/>
</dbReference>
<accession>A0A6U5YCQ4</accession>
<feature type="compositionally biased region" description="Polar residues" evidence="2">
    <location>
        <begin position="577"/>
        <end position="592"/>
    </location>
</feature>
<reference evidence="3" key="1">
    <citation type="submission" date="2021-01" db="EMBL/GenBank/DDBJ databases">
        <authorList>
            <person name="Corre E."/>
            <person name="Pelletier E."/>
            <person name="Niang G."/>
            <person name="Scheremetjew M."/>
            <person name="Finn R."/>
            <person name="Kale V."/>
            <person name="Holt S."/>
            <person name="Cochrane G."/>
            <person name="Meng A."/>
            <person name="Brown T."/>
            <person name="Cohen L."/>
        </authorList>
    </citation>
    <scope>NUCLEOTIDE SEQUENCE</scope>
    <source>
        <strain evidence="3">CCMP 2712</strain>
    </source>
</reference>
<feature type="compositionally biased region" description="Basic and acidic residues" evidence="2">
    <location>
        <begin position="19"/>
        <end position="28"/>
    </location>
</feature>
<proteinExistence type="predicted"/>
<organism evidence="3">
    <name type="scientific">Guillardia theta</name>
    <name type="common">Cryptophyte</name>
    <name type="synonym">Cryptomonas phi</name>
    <dbReference type="NCBI Taxonomy" id="55529"/>
    <lineage>
        <taxon>Eukaryota</taxon>
        <taxon>Cryptophyceae</taxon>
        <taxon>Pyrenomonadales</taxon>
        <taxon>Geminigeraceae</taxon>
        <taxon>Guillardia</taxon>
    </lineage>
</organism>
<protein>
    <submittedName>
        <fullName evidence="3">Uncharacterized protein</fullName>
    </submittedName>
</protein>
<feature type="region of interest" description="Disordered" evidence="2">
    <location>
        <begin position="1"/>
        <end position="39"/>
    </location>
</feature>
<evidence type="ECO:0000313" key="3">
    <source>
        <dbReference type="EMBL" id="CAE2285981.1"/>
    </source>
</evidence>
<keyword evidence="1" id="KW-0175">Coiled coil</keyword>
<sequence length="592" mass="64325">MQTTSIKADCAQGSNMDEVEQREAERSFAHGRAQHPSPPSLVIMRQAVKRGTWLPGLNAVLNGSPSQCDWCISRLGNSSFVRRRRRSSSPLSMEGGIRSSKIQPRVLEGVGLLIIACFQMLSQFFKSYCSSILMIAVFLSTTSADSGLRSSESRCERGGVPHVSSVVGMHSRGRLYPSNDPRTSRLKELNVGDDANCSSWKDIRMQFNRAMAQLQSNAHQPSAKETAKELNCWLMHLLSQPDANMNSHERKALLLNLKRISQLQKENLRLKLEHATRSEAPIVNSASQNYPVRKELAPSQRTDRCVVQTELSKPGATVRRNSAAQSYAFHRPGARSSAPQGSVGTAPSPFPPGQQVSRNQICNKLGASNVICEQRDAGGQSTGTNGELGAALRQLDQMRELNRQLAHEVSALVNENLRLKSVLHQAQSSLLEAAVAQVSPMEVAAERAVPDVVKAAATLLHDRNGPVLQGGTDPLERGLVMASAALLKRTGLHVGDRVQLKRNLSRDRLGTSVNSTGGAFLGVLIGEAGEEDATVYLHMDDNQVRQFSLSEIDLPQPPESTTPAEGGSDDLLDCKVTESNSEEQSTLQGPPL</sequence>
<name>A0A6U5YCQ4_GUITH</name>
<feature type="region of interest" description="Disordered" evidence="2">
    <location>
        <begin position="330"/>
        <end position="357"/>
    </location>
</feature>
<evidence type="ECO:0000256" key="1">
    <source>
        <dbReference type="SAM" id="Coils"/>
    </source>
</evidence>
<dbReference type="EMBL" id="HBKN01012933">
    <property type="protein sequence ID" value="CAE2285982.1"/>
    <property type="molecule type" value="Transcribed_RNA"/>
</dbReference>
<feature type="region of interest" description="Disordered" evidence="2">
    <location>
        <begin position="551"/>
        <end position="592"/>
    </location>
</feature>
<dbReference type="AlphaFoldDB" id="A0A6U5YCQ4"/>